<dbReference type="EMBL" id="JAQQWP010000002">
    <property type="protein sequence ID" value="KAK8129571.1"/>
    <property type="molecule type" value="Genomic_DNA"/>
</dbReference>
<dbReference type="PANTHER" id="PTHR24305:SF166">
    <property type="entry name" value="CYTOCHROME P450 12A4, MITOCHONDRIAL-RELATED"/>
    <property type="match status" value="1"/>
</dbReference>
<evidence type="ECO:0000256" key="3">
    <source>
        <dbReference type="ARBA" id="ARBA00022723"/>
    </source>
</evidence>
<evidence type="ECO:0000256" key="1">
    <source>
        <dbReference type="ARBA" id="ARBA00010617"/>
    </source>
</evidence>
<dbReference type="GO" id="GO:0005506">
    <property type="term" value="F:iron ion binding"/>
    <property type="evidence" value="ECO:0007669"/>
    <property type="project" value="InterPro"/>
</dbReference>
<name>A0AAW0R6Z2_9PEZI</name>
<dbReference type="Gene3D" id="1.10.630.10">
    <property type="entry name" value="Cytochrome P450"/>
    <property type="match status" value="1"/>
</dbReference>
<evidence type="ECO:0000313" key="5">
    <source>
        <dbReference type="EMBL" id="KAK8129571.1"/>
    </source>
</evidence>
<protein>
    <recommendedName>
        <fullName evidence="7">Cytochrome P450</fullName>
    </recommendedName>
</protein>
<evidence type="ECO:0000313" key="6">
    <source>
        <dbReference type="Proteomes" id="UP001392437"/>
    </source>
</evidence>
<dbReference type="InterPro" id="IPR001128">
    <property type="entry name" value="Cyt_P450"/>
</dbReference>
<keyword evidence="4" id="KW-0408">Iron</keyword>
<dbReference type="SUPFAM" id="SSF48264">
    <property type="entry name" value="Cytochrome P450"/>
    <property type="match status" value="1"/>
</dbReference>
<keyword evidence="2" id="KW-0349">Heme</keyword>
<dbReference type="PRINTS" id="PR00463">
    <property type="entry name" value="EP450I"/>
</dbReference>
<dbReference type="GO" id="GO:0016705">
    <property type="term" value="F:oxidoreductase activity, acting on paired donors, with incorporation or reduction of molecular oxygen"/>
    <property type="evidence" value="ECO:0007669"/>
    <property type="project" value="InterPro"/>
</dbReference>
<organism evidence="5 6">
    <name type="scientific">Apiospora kogelbergensis</name>
    <dbReference type="NCBI Taxonomy" id="1337665"/>
    <lineage>
        <taxon>Eukaryota</taxon>
        <taxon>Fungi</taxon>
        <taxon>Dikarya</taxon>
        <taxon>Ascomycota</taxon>
        <taxon>Pezizomycotina</taxon>
        <taxon>Sordariomycetes</taxon>
        <taxon>Xylariomycetidae</taxon>
        <taxon>Amphisphaeriales</taxon>
        <taxon>Apiosporaceae</taxon>
        <taxon>Apiospora</taxon>
    </lineage>
</organism>
<dbReference type="Pfam" id="PF00067">
    <property type="entry name" value="p450"/>
    <property type="match status" value="1"/>
</dbReference>
<reference evidence="5 6" key="1">
    <citation type="submission" date="2023-01" db="EMBL/GenBank/DDBJ databases">
        <title>Analysis of 21 Apiospora genomes using comparative genomics revels a genus with tremendous synthesis potential of carbohydrate active enzymes and secondary metabolites.</title>
        <authorList>
            <person name="Sorensen T."/>
        </authorList>
    </citation>
    <scope>NUCLEOTIDE SEQUENCE [LARGE SCALE GENOMIC DNA]</scope>
    <source>
        <strain evidence="5 6">CBS 117206</strain>
    </source>
</reference>
<dbReference type="InterPro" id="IPR002401">
    <property type="entry name" value="Cyt_P450_E_grp-I"/>
</dbReference>
<comment type="similarity">
    <text evidence="1">Belongs to the cytochrome P450 family.</text>
</comment>
<proteinExistence type="inferred from homology"/>
<dbReference type="PANTHER" id="PTHR24305">
    <property type="entry name" value="CYTOCHROME P450"/>
    <property type="match status" value="1"/>
</dbReference>
<gene>
    <name evidence="5" type="ORF">PG999_001951</name>
</gene>
<dbReference type="InterPro" id="IPR036396">
    <property type="entry name" value="Cyt_P450_sf"/>
</dbReference>
<keyword evidence="6" id="KW-1185">Reference proteome</keyword>
<keyword evidence="3" id="KW-0479">Metal-binding</keyword>
<dbReference type="Proteomes" id="UP001392437">
    <property type="component" value="Unassembled WGS sequence"/>
</dbReference>
<evidence type="ECO:0008006" key="7">
    <source>
        <dbReference type="Google" id="ProtNLM"/>
    </source>
</evidence>
<accession>A0AAW0R6Z2</accession>
<comment type="caution">
    <text evidence="5">The sequence shown here is derived from an EMBL/GenBank/DDBJ whole genome shotgun (WGS) entry which is preliminary data.</text>
</comment>
<sequence length="510" mass="57602">MSAYIVISFLVAFSCLYKLLRLLSYIRTAKSTGLPYTLTFIHEFESWAYLTDPVLRWALRSRIMRGRGWPAWARFMVKDWHYEDKRAAHDQFGAVFLVVSPGGMAFIKPPEKMKMLEPFGPNVVSLDGARWRFHLGITLPPFTADNVLGLIWDETLRQVDIMAASWSHSGAKASLKHNVYSLTMNTMSLVGFGKRSEGAEVSGAVPRGHTLSLVESIQSVVLHLPHIMLLPHWALKQVASKAHQGYSELEMYMTELIKQEKTRLDSGVAENKSNRATLLTAVLDANTQKVGRDMLTDTEIKGNIFMFLLAGYDTTANTILFCTITLALYPSIQAQVINEVDLVWKKAEMAGRTELSLAHDMSRFRYLIAFMYEVMRVFPIVLPIARLTAGPQSLHIGTNNHRLPTETHVVVNNTAIHHDPANWLSPSIIEPRRWLVSDPHSFDPTKLRSPQEMKEINEGTMPIPSHRRENEDDYGQSTLAHRKKGAPNRGRTTAQITTAQMNHRLWATGT</sequence>
<dbReference type="InterPro" id="IPR050121">
    <property type="entry name" value="Cytochrome_P450_monoxygenase"/>
</dbReference>
<dbReference type="GO" id="GO:0020037">
    <property type="term" value="F:heme binding"/>
    <property type="evidence" value="ECO:0007669"/>
    <property type="project" value="InterPro"/>
</dbReference>
<evidence type="ECO:0000256" key="2">
    <source>
        <dbReference type="ARBA" id="ARBA00022617"/>
    </source>
</evidence>
<dbReference type="GO" id="GO:0004497">
    <property type="term" value="F:monooxygenase activity"/>
    <property type="evidence" value="ECO:0007669"/>
    <property type="project" value="InterPro"/>
</dbReference>
<dbReference type="AlphaFoldDB" id="A0AAW0R6Z2"/>
<evidence type="ECO:0000256" key="4">
    <source>
        <dbReference type="ARBA" id="ARBA00023004"/>
    </source>
</evidence>